<feature type="binding site" evidence="7">
    <location>
        <position position="208"/>
    </location>
    <ligand>
        <name>substrate</name>
    </ligand>
</feature>
<feature type="domain" description="Gcp-like" evidence="9">
    <location>
        <begin position="165"/>
        <end position="355"/>
    </location>
</feature>
<feature type="binding site" evidence="7">
    <location>
        <position position="118"/>
    </location>
    <ligand>
        <name>Fe cation</name>
        <dbReference type="ChEBI" id="CHEBI:24875"/>
    </ligand>
</feature>
<feature type="compositionally biased region" description="Low complexity" evidence="8">
    <location>
        <begin position="132"/>
        <end position="159"/>
    </location>
</feature>
<dbReference type="PRINTS" id="PR00789">
    <property type="entry name" value="OSIALOPTASE"/>
</dbReference>
<keyword evidence="11" id="KW-1185">Reference proteome</keyword>
<evidence type="ECO:0000256" key="7">
    <source>
        <dbReference type="HAMAP-Rule" id="MF_01445"/>
    </source>
</evidence>
<evidence type="ECO:0000256" key="1">
    <source>
        <dbReference type="ARBA" id="ARBA00022679"/>
    </source>
</evidence>
<evidence type="ECO:0000313" key="11">
    <source>
        <dbReference type="Proteomes" id="UP001202961"/>
    </source>
</evidence>
<organism evidence="10 11">
    <name type="scientific">Aporhodopirellula aestuarii</name>
    <dbReference type="NCBI Taxonomy" id="2950107"/>
    <lineage>
        <taxon>Bacteria</taxon>
        <taxon>Pseudomonadati</taxon>
        <taxon>Planctomycetota</taxon>
        <taxon>Planctomycetia</taxon>
        <taxon>Pirellulales</taxon>
        <taxon>Pirellulaceae</taxon>
        <taxon>Aporhodopirellula</taxon>
    </lineage>
</organism>
<comment type="caution">
    <text evidence="7">Lacks conserved residue(s) required for the propagation of feature annotation.</text>
</comment>
<keyword evidence="3 7" id="KW-0479">Metal-binding</keyword>
<dbReference type="Gene3D" id="3.30.420.40">
    <property type="match status" value="2"/>
</dbReference>
<keyword evidence="4 7" id="KW-0408">Iron</keyword>
<dbReference type="SUPFAM" id="SSF53067">
    <property type="entry name" value="Actin-like ATPase domain"/>
    <property type="match status" value="2"/>
</dbReference>
<evidence type="ECO:0000256" key="5">
    <source>
        <dbReference type="ARBA" id="ARBA00023315"/>
    </source>
</evidence>
<evidence type="ECO:0000256" key="8">
    <source>
        <dbReference type="SAM" id="MobiDB-lite"/>
    </source>
</evidence>
<accession>A0ABT0UB71</accession>
<keyword evidence="7" id="KW-0963">Cytoplasm</keyword>
<sequence>MSGCGNEDVLLAIESTCDETAAAVVTRSGRVLGECIATQEKLHEQFGGVVPEIAARAHLERILPVIDTSLHQAGISGSDLQAIAVADRPGLAGSLLVGVVAAKSLAMAWQKPLVAINHLHAHLYACQLSQSRQPTTSPQSAGQPDSAPDSTSPSTVTTAADEKGDTSVYPAIGLIVSGGHTTLYLCRDAIDLTYLGGTIDDAAGEAFDKVATMLSLGFPGGVAVAKWAEQGNDSAFAFPRSMQHDGSYDFSFSGLKTAVRYAIVGPGRQDFSSLELTDDVKADVCASFEAAVVDVLVAKSRRAISEHGVRRLLVGGGVAANRRLRRQLTEAAQQDGFDLVIAPPELCTDNAVMGAIAWKKIDRGEFASLDLDITPGLQRGF</sequence>
<feature type="binding site" evidence="7">
    <location>
        <position position="321"/>
    </location>
    <ligand>
        <name>substrate</name>
    </ligand>
</feature>
<feature type="binding site" evidence="7">
    <location>
        <position position="122"/>
    </location>
    <ligand>
        <name>Fe cation</name>
        <dbReference type="ChEBI" id="CHEBI:24875"/>
    </ligand>
</feature>
<dbReference type="PANTHER" id="PTHR11735:SF6">
    <property type="entry name" value="TRNA N6-ADENOSINE THREONYLCARBAMOYLTRANSFERASE, MITOCHONDRIAL"/>
    <property type="match status" value="1"/>
</dbReference>
<dbReference type="PANTHER" id="PTHR11735">
    <property type="entry name" value="TRNA N6-ADENOSINE THREONYLCARBAMOYLTRANSFERASE"/>
    <property type="match status" value="1"/>
</dbReference>
<dbReference type="InterPro" id="IPR017860">
    <property type="entry name" value="Peptidase_M22_CS"/>
</dbReference>
<keyword evidence="2 7" id="KW-0819">tRNA processing</keyword>
<evidence type="ECO:0000259" key="9">
    <source>
        <dbReference type="Pfam" id="PF00814"/>
    </source>
</evidence>
<comment type="function">
    <text evidence="7">Required for the formation of a threonylcarbamoyl group on adenosine at position 37 (t(6)A37) in tRNAs that read codons beginning with adenine. Is involved in the transfer of the threonylcarbamoyl moiety of threonylcarbamoyl-AMP (TC-AMP) to the N6 group of A37, together with TsaE and TsaB. TsaD likely plays a direct catalytic role in this reaction.</text>
</comment>
<feature type="binding site" evidence="7">
    <location>
        <position position="349"/>
    </location>
    <ligand>
        <name>Fe cation</name>
        <dbReference type="ChEBI" id="CHEBI:24875"/>
    </ligand>
</feature>
<dbReference type="CDD" id="cd24133">
    <property type="entry name" value="ASKHA_NBD_TsaD_bac"/>
    <property type="match status" value="1"/>
</dbReference>
<dbReference type="RefSeq" id="WP_250931635.1">
    <property type="nucleotide sequence ID" value="NZ_JAMQBK010000065.1"/>
</dbReference>
<comment type="catalytic activity">
    <reaction evidence="6 7">
        <text>L-threonylcarbamoyladenylate + adenosine(37) in tRNA = N(6)-L-threonylcarbamoyladenosine(37) in tRNA + AMP + H(+)</text>
        <dbReference type="Rhea" id="RHEA:37059"/>
        <dbReference type="Rhea" id="RHEA-COMP:10162"/>
        <dbReference type="Rhea" id="RHEA-COMP:10163"/>
        <dbReference type="ChEBI" id="CHEBI:15378"/>
        <dbReference type="ChEBI" id="CHEBI:73682"/>
        <dbReference type="ChEBI" id="CHEBI:74411"/>
        <dbReference type="ChEBI" id="CHEBI:74418"/>
        <dbReference type="ChEBI" id="CHEBI:456215"/>
        <dbReference type="EC" id="2.3.1.234"/>
    </reaction>
</comment>
<dbReference type="PROSITE" id="PS01016">
    <property type="entry name" value="GLYCOPROTEASE"/>
    <property type="match status" value="1"/>
</dbReference>
<reference evidence="10 11" key="1">
    <citation type="journal article" date="2022" name="Syst. Appl. Microbiol.">
        <title>Rhodopirellula aestuarii sp. nov., a novel member of the genus Rhodopirellula isolated from brackish sediments collected in the Tagus River estuary, Portugal.</title>
        <authorList>
            <person name="Vitorino I.R."/>
            <person name="Klimek D."/>
            <person name="Calusinska M."/>
            <person name="Lobo-da-Cunha A."/>
            <person name="Vasconcelos V."/>
            <person name="Lage O.M."/>
        </authorList>
    </citation>
    <scope>NUCLEOTIDE SEQUENCE [LARGE SCALE GENOMIC DNA]</scope>
    <source>
        <strain evidence="10 11">ICT_H3.1</strain>
    </source>
</reference>
<proteinExistence type="inferred from homology"/>
<keyword evidence="5 7" id="KW-0012">Acyltransferase</keyword>
<protein>
    <recommendedName>
        <fullName evidence="7">tRNA N6-adenosine threonylcarbamoyltransferase</fullName>
        <ecNumber evidence="7">2.3.1.234</ecNumber>
    </recommendedName>
    <alternativeName>
        <fullName evidence="7">N6-L-threonylcarbamoyladenine synthase</fullName>
        <shortName evidence="7">t(6)A synthase</shortName>
    </alternativeName>
    <alternativeName>
        <fullName evidence="7">t(6)A37 threonylcarbamoyladenosine biosynthesis protein TsaD</fullName>
    </alternativeName>
    <alternativeName>
        <fullName evidence="7">tRNA threonylcarbamoyladenosine biosynthesis protein TsaD</fullName>
    </alternativeName>
</protein>
<feature type="binding site" evidence="7">
    <location>
        <position position="221"/>
    </location>
    <ligand>
        <name>substrate</name>
    </ligand>
</feature>
<name>A0ABT0UB71_9BACT</name>
<dbReference type="HAMAP" id="MF_01445">
    <property type="entry name" value="TsaD"/>
    <property type="match status" value="1"/>
</dbReference>
<evidence type="ECO:0000256" key="6">
    <source>
        <dbReference type="ARBA" id="ARBA00048117"/>
    </source>
</evidence>
<comment type="caution">
    <text evidence="10">The sequence shown here is derived from an EMBL/GenBank/DDBJ whole genome shotgun (WGS) entry which is preliminary data.</text>
</comment>
<evidence type="ECO:0000256" key="4">
    <source>
        <dbReference type="ARBA" id="ARBA00023004"/>
    </source>
</evidence>
<feature type="binding site" evidence="7">
    <location>
        <begin position="175"/>
        <end position="179"/>
    </location>
    <ligand>
        <name>substrate</name>
    </ligand>
</feature>
<dbReference type="Proteomes" id="UP001202961">
    <property type="component" value="Unassembled WGS sequence"/>
</dbReference>
<comment type="cofactor">
    <cofactor evidence="7">
        <name>Fe(2+)</name>
        <dbReference type="ChEBI" id="CHEBI:29033"/>
    </cofactor>
    <text evidence="7">Binds 1 Fe(2+) ion per subunit.</text>
</comment>
<dbReference type="InterPro" id="IPR000905">
    <property type="entry name" value="Gcp-like_dom"/>
</dbReference>
<dbReference type="Pfam" id="PF00814">
    <property type="entry name" value="TsaD"/>
    <property type="match status" value="2"/>
</dbReference>
<comment type="subcellular location">
    <subcellularLocation>
        <location evidence="7">Cytoplasm</location>
    </subcellularLocation>
</comment>
<feature type="region of interest" description="Disordered" evidence="8">
    <location>
        <begin position="132"/>
        <end position="162"/>
    </location>
</feature>
<dbReference type="InterPro" id="IPR017861">
    <property type="entry name" value="KAE1/TsaD"/>
</dbReference>
<evidence type="ECO:0000313" key="10">
    <source>
        <dbReference type="EMBL" id="MCM2373765.1"/>
    </source>
</evidence>
<evidence type="ECO:0000256" key="3">
    <source>
        <dbReference type="ARBA" id="ARBA00022723"/>
    </source>
</evidence>
<dbReference type="EMBL" id="JAMQBK010000065">
    <property type="protein sequence ID" value="MCM2373765.1"/>
    <property type="molecule type" value="Genomic_DNA"/>
</dbReference>
<gene>
    <name evidence="7" type="primary">tsaD</name>
    <name evidence="10" type="ORF">NB063_24380</name>
</gene>
<evidence type="ECO:0000256" key="2">
    <source>
        <dbReference type="ARBA" id="ARBA00022694"/>
    </source>
</evidence>
<keyword evidence="1 7" id="KW-0808">Transferase</keyword>
<feature type="domain" description="Gcp-like" evidence="9">
    <location>
        <begin position="31"/>
        <end position="136"/>
    </location>
</feature>
<dbReference type="InterPro" id="IPR043129">
    <property type="entry name" value="ATPase_NBD"/>
</dbReference>
<comment type="similarity">
    <text evidence="7">Belongs to the KAE1 / TsaD family.</text>
</comment>
<dbReference type="InterPro" id="IPR022450">
    <property type="entry name" value="TsaD"/>
</dbReference>
<dbReference type="EC" id="2.3.1.234" evidence="7"/>